<accession>A0A1I4BHS5</accession>
<sequence>MPIFPFIIAVFILVSIALVLTFRIGLNPAESKQRSFAHRSRNLLIIYGVITFCLIIALSIFLYLR</sequence>
<dbReference type="RefSeq" id="WP_092274693.1">
    <property type="nucleotide sequence ID" value="NZ_CP176856.1"/>
</dbReference>
<keyword evidence="1" id="KW-0812">Transmembrane</keyword>
<keyword evidence="3" id="KW-1185">Reference proteome</keyword>
<dbReference type="AlphaFoldDB" id="A0A1I4BHS5"/>
<name>A0A1I4BHS5_9BACL</name>
<gene>
    <name evidence="2" type="ORF">SAMN05518846_117137</name>
</gene>
<organism evidence="2 3">
    <name type="scientific">Brevibacillus centrosporus</name>
    <dbReference type="NCBI Taxonomy" id="54910"/>
    <lineage>
        <taxon>Bacteria</taxon>
        <taxon>Bacillati</taxon>
        <taxon>Bacillota</taxon>
        <taxon>Bacilli</taxon>
        <taxon>Bacillales</taxon>
        <taxon>Paenibacillaceae</taxon>
        <taxon>Brevibacillus</taxon>
    </lineage>
</organism>
<reference evidence="3" key="1">
    <citation type="submission" date="2016-10" db="EMBL/GenBank/DDBJ databases">
        <authorList>
            <person name="Varghese N."/>
            <person name="Submissions S."/>
        </authorList>
    </citation>
    <scope>NUCLEOTIDE SEQUENCE [LARGE SCALE GENOMIC DNA]</scope>
    <source>
        <strain evidence="3">OK042</strain>
    </source>
</reference>
<dbReference type="EMBL" id="FORT01000017">
    <property type="protein sequence ID" value="SFK68318.1"/>
    <property type="molecule type" value="Genomic_DNA"/>
</dbReference>
<proteinExistence type="predicted"/>
<dbReference type="GeneID" id="301132516"/>
<keyword evidence="1" id="KW-1133">Transmembrane helix</keyword>
<evidence type="ECO:0000313" key="3">
    <source>
        <dbReference type="Proteomes" id="UP000198915"/>
    </source>
</evidence>
<evidence type="ECO:0000256" key="1">
    <source>
        <dbReference type="SAM" id="Phobius"/>
    </source>
</evidence>
<protein>
    <submittedName>
        <fullName evidence="2">Uncharacterized protein</fullName>
    </submittedName>
</protein>
<dbReference type="STRING" id="1884381.SAMN05518846_117137"/>
<dbReference type="Proteomes" id="UP000198915">
    <property type="component" value="Unassembled WGS sequence"/>
</dbReference>
<evidence type="ECO:0000313" key="2">
    <source>
        <dbReference type="EMBL" id="SFK68318.1"/>
    </source>
</evidence>
<feature type="transmembrane region" description="Helical" evidence="1">
    <location>
        <begin position="44"/>
        <end position="64"/>
    </location>
</feature>
<feature type="transmembrane region" description="Helical" evidence="1">
    <location>
        <begin position="6"/>
        <end position="24"/>
    </location>
</feature>
<keyword evidence="1" id="KW-0472">Membrane</keyword>